<name>A0A0P9UDP6_9PSED</name>
<dbReference type="Proteomes" id="UP000050455">
    <property type="component" value="Unassembled WGS sequence"/>
</dbReference>
<evidence type="ECO:0000313" key="3">
    <source>
        <dbReference type="Proteomes" id="UP000050455"/>
    </source>
</evidence>
<accession>A0A0P9UDP6</accession>
<comment type="caution">
    <text evidence="2">The sequence shown here is derived from an EMBL/GenBank/DDBJ whole genome shotgun (WGS) entry which is preliminary data.</text>
</comment>
<reference evidence="2 3" key="1">
    <citation type="submission" date="2015-09" db="EMBL/GenBank/DDBJ databases">
        <title>Genome announcement of multiple Pseudomonas syringae strains.</title>
        <authorList>
            <person name="Thakur S."/>
            <person name="Wang P.W."/>
            <person name="Gong Y."/>
            <person name="Weir B.S."/>
            <person name="Guttman D.S."/>
        </authorList>
    </citation>
    <scope>NUCLEOTIDE SEQUENCE [LARGE SCALE GENOMIC DNA]</scope>
    <source>
        <strain evidence="2 3">ICMP6289</strain>
    </source>
</reference>
<dbReference type="InterPro" id="IPR047676">
    <property type="entry name" value="FxLYD_dom"/>
</dbReference>
<keyword evidence="1" id="KW-0732">Signal</keyword>
<proteinExistence type="predicted"/>
<sequence length="109" mass="11416">MKAIYALAAGMVFSAAVIASEPSPVTVGHLQAVPGQTPSISYITGTATNTKDQALGNVFVHFNLYDANNALVGNAIATASNLAPKDTWKFSAGVTVPYDHFVLVKVDTY</sequence>
<protein>
    <submittedName>
        <fullName evidence="2">Uncharacterized protein</fullName>
    </submittedName>
</protein>
<organism evidence="2 3">
    <name type="scientific">Pseudomonas meliae</name>
    <dbReference type="NCBI Taxonomy" id="86176"/>
    <lineage>
        <taxon>Bacteria</taxon>
        <taxon>Pseudomonadati</taxon>
        <taxon>Pseudomonadota</taxon>
        <taxon>Gammaproteobacteria</taxon>
        <taxon>Pseudomonadales</taxon>
        <taxon>Pseudomonadaceae</taxon>
        <taxon>Pseudomonas</taxon>
    </lineage>
</organism>
<dbReference type="EMBL" id="LJQT01000303">
    <property type="protein sequence ID" value="KPX86338.1"/>
    <property type="molecule type" value="Genomic_DNA"/>
</dbReference>
<evidence type="ECO:0000313" key="2">
    <source>
        <dbReference type="EMBL" id="KPX86338.1"/>
    </source>
</evidence>
<dbReference type="AlphaFoldDB" id="A0A0P9UDP6"/>
<dbReference type="NCBIfam" id="NF038353">
    <property type="entry name" value="FxLYD_dom"/>
    <property type="match status" value="1"/>
</dbReference>
<keyword evidence="3" id="KW-1185">Reference proteome</keyword>
<feature type="signal peptide" evidence="1">
    <location>
        <begin position="1"/>
        <end position="19"/>
    </location>
</feature>
<dbReference type="PATRIC" id="fig|86176.4.peg.3353"/>
<gene>
    <name evidence="2" type="ORF">ALO64_200126</name>
</gene>
<feature type="chain" id="PRO_5006169683" evidence="1">
    <location>
        <begin position="20"/>
        <end position="109"/>
    </location>
</feature>
<dbReference type="RefSeq" id="WP_044345406.1">
    <property type="nucleotide sequence ID" value="NZ_JYHE01000162.1"/>
</dbReference>
<evidence type="ECO:0000256" key="1">
    <source>
        <dbReference type="SAM" id="SignalP"/>
    </source>
</evidence>